<evidence type="ECO:0000313" key="1">
    <source>
        <dbReference type="EMBL" id="CAH1958041.1"/>
    </source>
</evidence>
<accession>A0A9P0JNU1</accession>
<sequence>MAILSLRVKSRHKDKYSVNHGKYAELGISNQLTAVLAKLSQELKKTKILKSGSGADEIYTANGHTLMLSF</sequence>
<dbReference type="EMBL" id="CAKOFQ010006675">
    <property type="protein sequence ID" value="CAH1958041.1"/>
    <property type="molecule type" value="Genomic_DNA"/>
</dbReference>
<name>A0A9P0JNU1_ACAOB</name>
<dbReference type="Proteomes" id="UP001152888">
    <property type="component" value="Unassembled WGS sequence"/>
</dbReference>
<gene>
    <name evidence="1" type="ORF">ACAOBT_LOCUS2432</name>
</gene>
<protein>
    <submittedName>
        <fullName evidence="1">Uncharacterized protein</fullName>
    </submittedName>
</protein>
<keyword evidence="2" id="KW-1185">Reference proteome</keyword>
<evidence type="ECO:0000313" key="2">
    <source>
        <dbReference type="Proteomes" id="UP001152888"/>
    </source>
</evidence>
<organism evidence="1 2">
    <name type="scientific">Acanthoscelides obtectus</name>
    <name type="common">Bean weevil</name>
    <name type="synonym">Bruchus obtectus</name>
    <dbReference type="NCBI Taxonomy" id="200917"/>
    <lineage>
        <taxon>Eukaryota</taxon>
        <taxon>Metazoa</taxon>
        <taxon>Ecdysozoa</taxon>
        <taxon>Arthropoda</taxon>
        <taxon>Hexapoda</taxon>
        <taxon>Insecta</taxon>
        <taxon>Pterygota</taxon>
        <taxon>Neoptera</taxon>
        <taxon>Endopterygota</taxon>
        <taxon>Coleoptera</taxon>
        <taxon>Polyphaga</taxon>
        <taxon>Cucujiformia</taxon>
        <taxon>Chrysomeloidea</taxon>
        <taxon>Chrysomelidae</taxon>
        <taxon>Bruchinae</taxon>
        <taxon>Bruchini</taxon>
        <taxon>Acanthoscelides</taxon>
    </lineage>
</organism>
<proteinExistence type="predicted"/>
<comment type="caution">
    <text evidence="1">The sequence shown here is derived from an EMBL/GenBank/DDBJ whole genome shotgun (WGS) entry which is preliminary data.</text>
</comment>
<dbReference type="AlphaFoldDB" id="A0A9P0JNU1"/>
<reference evidence="1" key="1">
    <citation type="submission" date="2022-03" db="EMBL/GenBank/DDBJ databases">
        <authorList>
            <person name="Sayadi A."/>
        </authorList>
    </citation>
    <scope>NUCLEOTIDE SEQUENCE</scope>
</reference>